<dbReference type="GO" id="GO:0005737">
    <property type="term" value="C:cytoplasm"/>
    <property type="evidence" value="ECO:0007669"/>
    <property type="project" value="UniProtKB-SubCell"/>
</dbReference>
<dbReference type="InterPro" id="IPR036393">
    <property type="entry name" value="AceGlu_kinase-like_sf"/>
</dbReference>
<evidence type="ECO:0000256" key="5">
    <source>
        <dbReference type="ARBA" id="ARBA00022679"/>
    </source>
</evidence>
<name>A0A6S6YRS5_9PROT</name>
<organism evidence="9 10">
    <name type="scientific">Denitratisoma oestradiolicum</name>
    <dbReference type="NCBI Taxonomy" id="311182"/>
    <lineage>
        <taxon>Bacteria</taxon>
        <taxon>Pseudomonadati</taxon>
        <taxon>Pseudomonadota</taxon>
        <taxon>Betaproteobacteria</taxon>
        <taxon>Nitrosomonadales</taxon>
        <taxon>Sterolibacteriaceae</taxon>
        <taxon>Denitratisoma</taxon>
    </lineage>
</organism>
<dbReference type="SUPFAM" id="SSF55729">
    <property type="entry name" value="Acyl-CoA N-acyltransferases (Nat)"/>
    <property type="match status" value="1"/>
</dbReference>
<dbReference type="RefSeq" id="WP_145771512.1">
    <property type="nucleotide sequence ID" value="NZ_LR778301.1"/>
</dbReference>
<dbReference type="GO" id="GO:0006526">
    <property type="term" value="P:L-arginine biosynthetic process"/>
    <property type="evidence" value="ECO:0007669"/>
    <property type="project" value="UniProtKB-UniRule"/>
</dbReference>
<dbReference type="Pfam" id="PF00583">
    <property type="entry name" value="Acetyltransf_1"/>
    <property type="match status" value="1"/>
</dbReference>
<dbReference type="CDD" id="cd04301">
    <property type="entry name" value="NAT_SF"/>
    <property type="match status" value="1"/>
</dbReference>
<dbReference type="NCBIfam" id="NF003641">
    <property type="entry name" value="PRK05279.1"/>
    <property type="match status" value="1"/>
</dbReference>
<proteinExistence type="inferred from homology"/>
<dbReference type="InterPro" id="IPR000182">
    <property type="entry name" value="GNAT_dom"/>
</dbReference>
<dbReference type="InterPro" id="IPR016181">
    <property type="entry name" value="Acyl_CoA_acyltransferase"/>
</dbReference>
<protein>
    <recommendedName>
        <fullName evidence="8">Amino-acid acetyltransferase</fullName>
        <ecNumber evidence="8">2.3.1.1</ecNumber>
    </recommendedName>
    <alternativeName>
        <fullName evidence="8">N-acetylglutamate synthase</fullName>
        <shortName evidence="8">AGS</shortName>
        <shortName evidence="8">NAGS</shortName>
    </alternativeName>
</protein>
<dbReference type="PROSITE" id="PS51186">
    <property type="entry name" value="GNAT"/>
    <property type="match status" value="1"/>
</dbReference>
<comment type="subcellular location">
    <subcellularLocation>
        <location evidence="8">Cytoplasm</location>
    </subcellularLocation>
</comment>
<comment type="miscellaneous">
    <text evidence="8">In bacteria which possess the bifunctional enzyme ornithine acetyltransferase/N-acetylglutamate synthase (ArgJ), ArgA fulfills an anaplerotic role.</text>
</comment>
<keyword evidence="3 8" id="KW-0055">Arginine biosynthesis</keyword>
<dbReference type="OrthoDB" id="9802238at2"/>
<evidence type="ECO:0000256" key="3">
    <source>
        <dbReference type="ARBA" id="ARBA00022571"/>
    </source>
</evidence>
<dbReference type="InterPro" id="IPR010167">
    <property type="entry name" value="NH2A_AcTrfase"/>
</dbReference>
<accession>A0A6S6YRS5</accession>
<dbReference type="AlphaFoldDB" id="A0A6S6YRS5"/>
<dbReference type="GO" id="GO:0004042">
    <property type="term" value="F:L-glutamate N-acetyltransferase activity"/>
    <property type="evidence" value="ECO:0007669"/>
    <property type="project" value="UniProtKB-UniRule"/>
</dbReference>
<dbReference type="Pfam" id="PF00696">
    <property type="entry name" value="AA_kinase"/>
    <property type="match status" value="1"/>
</dbReference>
<sequence>MDASDTNTKLVAWVRQAAPYIHAFRGKTFVIAFGGDVLLGDTAQALIHDVALLDSMGIHLVLIHGARPQIDAEMRARQLEPRFHKGLRVTDGEALECVKRAMGVTRIEIEALLSQGLPNTPMAGGFLRVTGGNFITARPVGVVDGVDYQYTGAVRKIIAEEIQADLAQENVVLITPIGASPSGEIFNLSWEEVAEAVATAIRADKLIYLCDAPGLTDKKGQLIDALTADEAAALSPKSAPQAPEVARALPGAIRACRGGVGRVHFLDRKADGAMLMEFFTRDGVGTVITQAPLARLREACHDDVGALLGLIAPLEADGTLVRRERERLEMEIDRFSVVEHDGVIVGCAALYPFTKDKAAELACLAVMPEFRRCGYGDQLRRHIEARAKKLKLKRLFVLTTRTAHWFIERGFAETGLDNLPAQKRELYNLQRRSKVLVKAL</sequence>
<gene>
    <name evidence="8 9" type="primary">argA</name>
    <name evidence="9" type="ORF">DENOEST_3288</name>
</gene>
<dbReference type="HAMAP" id="MF_01105">
    <property type="entry name" value="N_acetyl_glu_synth"/>
    <property type="match status" value="1"/>
</dbReference>
<dbReference type="NCBIfam" id="TIGR01890">
    <property type="entry name" value="N-Ac-Glu-synth"/>
    <property type="match status" value="1"/>
</dbReference>
<comment type="similarity">
    <text evidence="2 8">Belongs to the acetyltransferase family. ArgA subfamily.</text>
</comment>
<keyword evidence="5 8" id="KW-0808">Transferase</keyword>
<dbReference type="SUPFAM" id="SSF53633">
    <property type="entry name" value="Carbamate kinase-like"/>
    <property type="match status" value="1"/>
</dbReference>
<dbReference type="Proteomes" id="UP000515733">
    <property type="component" value="Chromosome"/>
</dbReference>
<dbReference type="PIRSF" id="PIRSF000423">
    <property type="entry name" value="ArgA"/>
    <property type="match status" value="1"/>
</dbReference>
<dbReference type="InterPro" id="IPR033719">
    <property type="entry name" value="NAGS_kin"/>
</dbReference>
<evidence type="ECO:0000256" key="1">
    <source>
        <dbReference type="ARBA" id="ARBA00004925"/>
    </source>
</evidence>
<reference evidence="9 10" key="1">
    <citation type="submission" date="2020-03" db="EMBL/GenBank/DDBJ databases">
        <authorList>
            <consortium name="Genoscope - CEA"/>
            <person name="William W."/>
        </authorList>
    </citation>
    <scope>NUCLEOTIDE SEQUENCE [LARGE SCALE GENOMIC DNA]</scope>
    <source>
        <strain evidence="10">DSM 16959</strain>
    </source>
</reference>
<evidence type="ECO:0000256" key="6">
    <source>
        <dbReference type="ARBA" id="ARBA00023315"/>
    </source>
</evidence>
<dbReference type="Gene3D" id="3.40.1160.10">
    <property type="entry name" value="Acetylglutamate kinase-like"/>
    <property type="match status" value="1"/>
</dbReference>
<dbReference type="EC" id="2.3.1.1" evidence="8"/>
<dbReference type="EMBL" id="LR778301">
    <property type="protein sequence ID" value="CAB1370442.1"/>
    <property type="molecule type" value="Genomic_DNA"/>
</dbReference>
<keyword evidence="6 8" id="KW-0012">Acyltransferase</keyword>
<evidence type="ECO:0000256" key="8">
    <source>
        <dbReference type="HAMAP-Rule" id="MF_01105"/>
    </source>
</evidence>
<dbReference type="PANTHER" id="PTHR30602:SF12">
    <property type="entry name" value="AMINO-ACID ACETYLTRANSFERASE NAGS1, CHLOROPLASTIC-RELATED"/>
    <property type="match status" value="1"/>
</dbReference>
<keyword evidence="8" id="KW-0963">Cytoplasm</keyword>
<evidence type="ECO:0000256" key="2">
    <source>
        <dbReference type="ARBA" id="ARBA00009145"/>
    </source>
</evidence>
<dbReference type="KEGG" id="doe:DENOEST_3288"/>
<evidence type="ECO:0000313" key="10">
    <source>
        <dbReference type="Proteomes" id="UP000515733"/>
    </source>
</evidence>
<dbReference type="UniPathway" id="UPA00068">
    <property type="reaction ID" value="UER00106"/>
</dbReference>
<dbReference type="CDD" id="cd04237">
    <property type="entry name" value="AAK_NAGS-ABP"/>
    <property type="match status" value="1"/>
</dbReference>
<evidence type="ECO:0000313" key="9">
    <source>
        <dbReference type="EMBL" id="CAB1370442.1"/>
    </source>
</evidence>
<keyword evidence="4 8" id="KW-0028">Amino-acid biosynthesis</keyword>
<evidence type="ECO:0000256" key="4">
    <source>
        <dbReference type="ARBA" id="ARBA00022605"/>
    </source>
</evidence>
<keyword evidence="10" id="KW-1185">Reference proteome</keyword>
<dbReference type="InterPro" id="IPR001048">
    <property type="entry name" value="Asp/Glu/Uridylate_kinase"/>
</dbReference>
<comment type="pathway">
    <text evidence="1 8">Amino-acid biosynthesis; L-arginine biosynthesis; N(2)-acetyl-L-ornithine from L-glutamate: step 1/4.</text>
</comment>
<comment type="catalytic activity">
    <reaction evidence="7 8">
        <text>L-glutamate + acetyl-CoA = N-acetyl-L-glutamate + CoA + H(+)</text>
        <dbReference type="Rhea" id="RHEA:24292"/>
        <dbReference type="ChEBI" id="CHEBI:15378"/>
        <dbReference type="ChEBI" id="CHEBI:29985"/>
        <dbReference type="ChEBI" id="CHEBI:44337"/>
        <dbReference type="ChEBI" id="CHEBI:57287"/>
        <dbReference type="ChEBI" id="CHEBI:57288"/>
        <dbReference type="EC" id="2.3.1.1"/>
    </reaction>
</comment>
<dbReference type="Gene3D" id="3.40.630.30">
    <property type="match status" value="1"/>
</dbReference>
<dbReference type="PANTHER" id="PTHR30602">
    <property type="entry name" value="AMINO-ACID ACETYLTRANSFERASE"/>
    <property type="match status" value="1"/>
</dbReference>
<evidence type="ECO:0000256" key="7">
    <source>
        <dbReference type="ARBA" id="ARBA00048372"/>
    </source>
</evidence>